<sequence>MNEQAMNPLNQIAELLNSTNLLSPTKSSNFGKQEGIGNAIYDCSPYVLLYQQMQLEQNFYEGIAKQYCLCDIVSFPQAGAPQKLKTNESDCPKSRDSNQQYVTEIIESKKLEIKEAIKNMPLEKILIKANPKKKHSGPRSSKFRGVSLNGKKWQTLVMGPNKNAYRGRHVREQDAAKDYDRHSILRQGLCAKTNFNYTVKELLQIVSIENYF</sequence>
<dbReference type="EMBL" id="CAMPGE010024600">
    <property type="protein sequence ID" value="CAI2382425.1"/>
    <property type="molecule type" value="Genomic_DNA"/>
</dbReference>
<dbReference type="Gene3D" id="3.30.730.10">
    <property type="entry name" value="AP2/ERF domain"/>
    <property type="match status" value="1"/>
</dbReference>
<accession>A0AAD1Y0C1</accession>
<dbReference type="Proteomes" id="UP001295684">
    <property type="component" value="Unassembled WGS sequence"/>
</dbReference>
<organism evidence="1 2">
    <name type="scientific">Euplotes crassus</name>
    <dbReference type="NCBI Taxonomy" id="5936"/>
    <lineage>
        <taxon>Eukaryota</taxon>
        <taxon>Sar</taxon>
        <taxon>Alveolata</taxon>
        <taxon>Ciliophora</taxon>
        <taxon>Intramacronucleata</taxon>
        <taxon>Spirotrichea</taxon>
        <taxon>Hypotrichia</taxon>
        <taxon>Euplotida</taxon>
        <taxon>Euplotidae</taxon>
        <taxon>Moneuplotes</taxon>
    </lineage>
</organism>
<comment type="caution">
    <text evidence="1">The sequence shown here is derived from an EMBL/GenBank/DDBJ whole genome shotgun (WGS) entry which is preliminary data.</text>
</comment>
<reference evidence="1" key="1">
    <citation type="submission" date="2023-07" db="EMBL/GenBank/DDBJ databases">
        <authorList>
            <consortium name="AG Swart"/>
            <person name="Singh M."/>
            <person name="Singh A."/>
            <person name="Seah K."/>
            <person name="Emmerich C."/>
        </authorList>
    </citation>
    <scope>NUCLEOTIDE SEQUENCE</scope>
    <source>
        <strain evidence="1">DP1</strain>
    </source>
</reference>
<proteinExistence type="predicted"/>
<dbReference type="AlphaFoldDB" id="A0AAD1Y0C1"/>
<name>A0AAD1Y0C1_EUPCR</name>
<protein>
    <recommendedName>
        <fullName evidence="3">AP2/ERF domain-containing protein</fullName>
    </recommendedName>
</protein>
<evidence type="ECO:0008006" key="3">
    <source>
        <dbReference type="Google" id="ProtNLM"/>
    </source>
</evidence>
<dbReference type="InterPro" id="IPR036955">
    <property type="entry name" value="AP2/ERF_dom_sf"/>
</dbReference>
<dbReference type="GO" id="GO:0003700">
    <property type="term" value="F:DNA-binding transcription factor activity"/>
    <property type="evidence" value="ECO:0007669"/>
    <property type="project" value="InterPro"/>
</dbReference>
<evidence type="ECO:0000313" key="1">
    <source>
        <dbReference type="EMBL" id="CAI2382425.1"/>
    </source>
</evidence>
<evidence type="ECO:0000313" key="2">
    <source>
        <dbReference type="Proteomes" id="UP001295684"/>
    </source>
</evidence>
<gene>
    <name evidence="1" type="ORF">ECRASSUSDP1_LOCUS23898</name>
</gene>
<keyword evidence="2" id="KW-1185">Reference proteome</keyword>